<feature type="domain" description="PDZ" evidence="1">
    <location>
        <begin position="164"/>
        <end position="234"/>
    </location>
</feature>
<dbReference type="InterPro" id="IPR036034">
    <property type="entry name" value="PDZ_sf"/>
</dbReference>
<dbReference type="GO" id="GO:0044325">
    <property type="term" value="F:transmembrane transporter binding"/>
    <property type="evidence" value="ECO:0007669"/>
    <property type="project" value="TreeGrafter"/>
</dbReference>
<evidence type="ECO:0000313" key="2">
    <source>
        <dbReference type="Proteomes" id="UP000095280"/>
    </source>
</evidence>
<dbReference type="GO" id="GO:2000009">
    <property type="term" value="P:negative regulation of protein localization to cell surface"/>
    <property type="evidence" value="ECO:0007669"/>
    <property type="project" value="TreeGrafter"/>
</dbReference>
<name>A0A1I8FB08_9PLAT</name>
<dbReference type="GO" id="GO:0005794">
    <property type="term" value="C:Golgi apparatus"/>
    <property type="evidence" value="ECO:0007669"/>
    <property type="project" value="InterPro"/>
</dbReference>
<keyword evidence="2" id="KW-1185">Reference proteome</keyword>
<evidence type="ECO:0000259" key="1">
    <source>
        <dbReference type="PROSITE" id="PS50106"/>
    </source>
</evidence>
<dbReference type="GO" id="GO:0030140">
    <property type="term" value="C:trans-Golgi network transport vesicle"/>
    <property type="evidence" value="ECO:0007669"/>
    <property type="project" value="TreeGrafter"/>
</dbReference>
<organism evidence="2 3">
    <name type="scientific">Macrostomum lignano</name>
    <dbReference type="NCBI Taxonomy" id="282301"/>
    <lineage>
        <taxon>Eukaryota</taxon>
        <taxon>Metazoa</taxon>
        <taxon>Spiralia</taxon>
        <taxon>Lophotrochozoa</taxon>
        <taxon>Platyhelminthes</taxon>
        <taxon>Rhabditophora</taxon>
        <taxon>Macrostomorpha</taxon>
        <taxon>Macrostomida</taxon>
        <taxon>Macrostomidae</taxon>
        <taxon>Macrostomum</taxon>
    </lineage>
</organism>
<proteinExistence type="predicted"/>
<dbReference type="SUPFAM" id="SSF50156">
    <property type="entry name" value="PDZ domain-like"/>
    <property type="match status" value="1"/>
</dbReference>
<dbReference type="Pfam" id="PF00595">
    <property type="entry name" value="PDZ"/>
    <property type="match status" value="1"/>
</dbReference>
<dbReference type="PANTHER" id="PTHR16528:SF2">
    <property type="entry name" value="GOLGI-ASSOCIATED PDZ AND COILED-COIL MOTIF-CONTAINING PROTEIN"/>
    <property type="match status" value="1"/>
</dbReference>
<dbReference type="Gene3D" id="2.30.42.10">
    <property type="match status" value="1"/>
</dbReference>
<protein>
    <submittedName>
        <fullName evidence="3">PDZ domain-containing protein</fullName>
    </submittedName>
</protein>
<dbReference type="SMART" id="SM00228">
    <property type="entry name" value="PDZ"/>
    <property type="match status" value="1"/>
</dbReference>
<dbReference type="GO" id="GO:0016020">
    <property type="term" value="C:membrane"/>
    <property type="evidence" value="ECO:0007669"/>
    <property type="project" value="TreeGrafter"/>
</dbReference>
<dbReference type="WBParaSite" id="maker-unitig_27619-snap-gene-0.1-mRNA-1">
    <property type="protein sequence ID" value="maker-unitig_27619-snap-gene-0.1-mRNA-1"/>
    <property type="gene ID" value="maker-unitig_27619-snap-gene-0.1"/>
</dbReference>
<dbReference type="PANTHER" id="PTHR16528">
    <property type="entry name" value="GOLGI-ASSOCIATED PDZ AND COILED-COIL MOTIF-CONTAINING"/>
    <property type="match status" value="1"/>
</dbReference>
<accession>A0A1I8FB08</accession>
<evidence type="ECO:0000313" key="3">
    <source>
        <dbReference type="WBParaSite" id="maker-unitig_27619-snap-gene-0.1-mRNA-1"/>
    </source>
</evidence>
<dbReference type="Proteomes" id="UP000095280">
    <property type="component" value="Unplaced"/>
</dbReference>
<reference evidence="3" key="1">
    <citation type="submission" date="2016-11" db="UniProtKB">
        <authorList>
            <consortium name="WormBaseParasite"/>
        </authorList>
    </citation>
    <scope>IDENTIFICATION</scope>
</reference>
<dbReference type="InterPro" id="IPR038879">
    <property type="entry name" value="GOPC"/>
</dbReference>
<dbReference type="PROSITE" id="PS50106">
    <property type="entry name" value="PDZ"/>
    <property type="match status" value="1"/>
</dbReference>
<dbReference type="AlphaFoldDB" id="A0A1I8FB08"/>
<sequence>LGKEANALKAAWLGPYQGISAEPDPPIVPVHTVSRVRDPDSSSGCQIDSNLNSEFERDIVVNENAELRRYCLALQTELYAARLTAKYLNKDWQVTVSAVVVSGQRGGRHPMGPGERQAACGRKLECKNFASSESRSFRCQVGSYQTTAWAPRQEESLTDCSPRQVSVSKDPGEGLGVSIVGGREHGAAQFSFPSCIRVCQLLRCAVLIHVGDAILSVDGVSLREARHHDAVQVLSHLRESTVELTLVFVADVDQPGSG</sequence>
<dbReference type="InterPro" id="IPR001478">
    <property type="entry name" value="PDZ"/>
</dbReference>